<dbReference type="InterPro" id="IPR013378">
    <property type="entry name" value="InlB-like_B-rpt"/>
</dbReference>
<keyword evidence="2" id="KW-1133">Transmembrane helix</keyword>
<dbReference type="InterPro" id="IPR032675">
    <property type="entry name" value="LRR_dom_sf"/>
</dbReference>
<feature type="domain" description="Fibronectin type-III" evidence="3">
    <location>
        <begin position="770"/>
        <end position="864"/>
    </location>
</feature>
<dbReference type="SUPFAM" id="SSF52058">
    <property type="entry name" value="L domain-like"/>
    <property type="match status" value="2"/>
</dbReference>
<dbReference type="SUPFAM" id="SSF49373">
    <property type="entry name" value="Invasin/intimin cell-adhesion fragments"/>
    <property type="match status" value="1"/>
</dbReference>
<name>A0A923NQ12_9FIRM</name>
<evidence type="ECO:0000313" key="5">
    <source>
        <dbReference type="Proteomes" id="UP000602647"/>
    </source>
</evidence>
<dbReference type="Gene3D" id="2.60.40.4270">
    <property type="entry name" value="Listeria-Bacteroides repeat domain"/>
    <property type="match status" value="1"/>
</dbReference>
<dbReference type="PANTHER" id="PTHR45661:SF3">
    <property type="entry name" value="IG-LIKE DOMAIN-CONTAINING PROTEIN"/>
    <property type="match status" value="1"/>
</dbReference>
<dbReference type="InterPro" id="IPR003961">
    <property type="entry name" value="FN3_dom"/>
</dbReference>
<dbReference type="Gene3D" id="2.60.40.10">
    <property type="entry name" value="Immunoglobulins"/>
    <property type="match status" value="1"/>
</dbReference>
<dbReference type="Pfam" id="PF09479">
    <property type="entry name" value="Flg_new"/>
    <property type="match status" value="1"/>
</dbReference>
<dbReference type="Proteomes" id="UP000602647">
    <property type="component" value="Unassembled WGS sequence"/>
</dbReference>
<dbReference type="Gene3D" id="3.80.10.10">
    <property type="entry name" value="Ribonuclease Inhibitor"/>
    <property type="match status" value="2"/>
</dbReference>
<dbReference type="AlphaFoldDB" id="A0A923NQ12"/>
<dbReference type="InterPro" id="IPR036116">
    <property type="entry name" value="FN3_sf"/>
</dbReference>
<dbReference type="RefSeq" id="WP_187304071.1">
    <property type="nucleotide sequence ID" value="NZ_JACRYT010000022.1"/>
</dbReference>
<dbReference type="InterPro" id="IPR053139">
    <property type="entry name" value="Surface_bspA-like"/>
</dbReference>
<dbReference type="GO" id="GO:0030313">
    <property type="term" value="C:cell envelope"/>
    <property type="evidence" value="ECO:0007669"/>
    <property type="project" value="UniProtKB-SubCell"/>
</dbReference>
<dbReference type="CDD" id="cd00063">
    <property type="entry name" value="FN3"/>
    <property type="match status" value="1"/>
</dbReference>
<keyword evidence="2" id="KW-0472">Membrane</keyword>
<dbReference type="PANTHER" id="PTHR45661">
    <property type="entry name" value="SURFACE ANTIGEN"/>
    <property type="match status" value="1"/>
</dbReference>
<organism evidence="4 5">
    <name type="scientific">Zhenpiania hominis</name>
    <dbReference type="NCBI Taxonomy" id="2763644"/>
    <lineage>
        <taxon>Bacteria</taxon>
        <taxon>Bacillati</taxon>
        <taxon>Bacillota</taxon>
        <taxon>Clostridia</taxon>
        <taxon>Peptostreptococcales</taxon>
        <taxon>Anaerovoracaceae</taxon>
        <taxon>Zhenpiania</taxon>
    </lineage>
</organism>
<evidence type="ECO:0000313" key="4">
    <source>
        <dbReference type="EMBL" id="MBC6680974.1"/>
    </source>
</evidence>
<dbReference type="NCBIfam" id="TIGR02543">
    <property type="entry name" value="List_Bact_rpt"/>
    <property type="match status" value="1"/>
</dbReference>
<dbReference type="InterPro" id="IPR013783">
    <property type="entry name" value="Ig-like_fold"/>
</dbReference>
<dbReference type="SUPFAM" id="SSF49265">
    <property type="entry name" value="Fibronectin type III"/>
    <property type="match status" value="1"/>
</dbReference>
<accession>A0A923NQ12</accession>
<dbReference type="Pfam" id="PF00041">
    <property type="entry name" value="fn3"/>
    <property type="match status" value="1"/>
</dbReference>
<keyword evidence="5" id="KW-1185">Reference proteome</keyword>
<dbReference type="PROSITE" id="PS50853">
    <property type="entry name" value="FN3"/>
    <property type="match status" value="1"/>
</dbReference>
<dbReference type="InterPro" id="IPR008964">
    <property type="entry name" value="Invasin/intimin_cell_adhesion"/>
</dbReference>
<dbReference type="SMART" id="SM00060">
    <property type="entry name" value="FN3"/>
    <property type="match status" value="1"/>
</dbReference>
<comment type="caution">
    <text evidence="4">The sequence shown here is derived from an EMBL/GenBank/DDBJ whole genome shotgun (WGS) entry which is preliminary data.</text>
</comment>
<evidence type="ECO:0000259" key="3">
    <source>
        <dbReference type="PROSITE" id="PS50853"/>
    </source>
</evidence>
<proteinExistence type="predicted"/>
<dbReference type="Pfam" id="PF13306">
    <property type="entry name" value="LRR_5"/>
    <property type="match status" value="3"/>
</dbReference>
<sequence>MKQIMKSELYVIVALTMFISVILSLMGTENVNAKEESFMVYPVVGGNIYFDSSTGTIIDCDSGVTAVTIPNDIDGIPVVAIGKEAFYLCDELKTVTMNNNVSTIGKRAFAECTSLANVSFAEGLKNIEASAFIHCDALADMIIPDSVESIGDDVFRDCDNLKHVTFSKSIKNIGSNLFHLCSNLKRIDVNEDNPQYASISGVLVDKIKRELLFYPAGKSDTSYRIPDGIVNVGKEAFYECNNIKRIFLTNSMKSIGENAFFQMNSLEEVIMPDSIEKIGSGAFWGCKSLKDVKLPNSVTEIGNGAFLGCLGLTDIIIPDSVVCIKSGAFSACRNLVNVEISEGVTTIGANAFYECIRLKKVEIPESVTMIGEDAFAYCDSLKKVTIPSSVQSLSADAFCSCRELTNISVETNNSRYISLDGVLFNKAKTTLMAYPAGKPQGHYTIPESVNCISEKAFRDVKYLKDVIIPEGVKKIGAYTFLGMKNLKCIVIPPSVIDIDIYAFKRGSEIKSFVIYGIEGCFAQTYAAEKEISFKTVDEYIGIYSVTFDAAGGTVDVTTKDVTSKELYGELPVPKREGYIFDGWYTEREGGMRITSETIVNLTDNQTLYAHWNKEAIDIGELTYSSIPAKVYTGKPQTPLPVLKDGNYVLQKGKDYTISYENNINAGTAKIIFTGIGSYSGTVIKNFTIKKAEQMIHTKACIKTYGNKPFSLRAKAKTKLSYKSSNTKVVAIGNTGRVTLKGPGKATITITAAATANYNGATKHVTITVKPKKTVGLKVKKGKNRMTVSWKRDKKATGYQIAYAQTKRFKKGKKNITISKNKTVKKTIKKLKARKTYYVKVRAYKKVGKTKIYGAYSKMKTIKVK</sequence>
<dbReference type="EMBL" id="JACRYT010000022">
    <property type="protein sequence ID" value="MBC6680974.1"/>
    <property type="molecule type" value="Genomic_DNA"/>
</dbReference>
<evidence type="ECO:0000256" key="2">
    <source>
        <dbReference type="SAM" id="Phobius"/>
    </source>
</evidence>
<protein>
    <submittedName>
        <fullName evidence="4">Leucine-rich repeat protein</fullName>
    </submittedName>
</protein>
<reference evidence="4" key="1">
    <citation type="submission" date="2020-08" db="EMBL/GenBank/DDBJ databases">
        <title>Genome public.</title>
        <authorList>
            <person name="Liu C."/>
            <person name="Sun Q."/>
        </authorList>
    </citation>
    <scope>NUCLEOTIDE SEQUENCE</scope>
    <source>
        <strain evidence="4">BX12</strain>
    </source>
</reference>
<evidence type="ECO:0000256" key="1">
    <source>
        <dbReference type="ARBA" id="ARBA00004196"/>
    </source>
</evidence>
<comment type="subcellular location">
    <subcellularLocation>
        <location evidence="1">Cell envelope</location>
    </subcellularLocation>
</comment>
<dbReference type="Gene3D" id="2.60.40.1080">
    <property type="match status" value="1"/>
</dbReference>
<dbReference type="InterPro" id="IPR026906">
    <property type="entry name" value="LRR_5"/>
</dbReference>
<keyword evidence="2" id="KW-0812">Transmembrane</keyword>
<feature type="transmembrane region" description="Helical" evidence="2">
    <location>
        <begin position="9"/>
        <end position="27"/>
    </location>
</feature>
<gene>
    <name evidence="4" type="ORF">H9L42_14215</name>
</gene>
<dbReference type="InterPro" id="IPR042229">
    <property type="entry name" value="Listeria/Bacterioides_rpt_sf"/>
</dbReference>